<dbReference type="Pfam" id="PF00534">
    <property type="entry name" value="Glycos_transf_1"/>
    <property type="match status" value="1"/>
</dbReference>
<dbReference type="EMBL" id="JAPZDC010000001">
    <property type="protein sequence ID" value="MDN5062715.1"/>
    <property type="molecule type" value="Genomic_DNA"/>
</dbReference>
<dbReference type="SUPFAM" id="SSF53756">
    <property type="entry name" value="UDP-Glycosyltransferase/glycogen phosphorylase"/>
    <property type="match status" value="1"/>
</dbReference>
<name>A0AAW7PNC7_9BACT</name>
<organism evidence="2 3">
    <name type="scientific">Aliarcobacter butzleri</name>
    <dbReference type="NCBI Taxonomy" id="28197"/>
    <lineage>
        <taxon>Bacteria</taxon>
        <taxon>Pseudomonadati</taxon>
        <taxon>Campylobacterota</taxon>
        <taxon>Epsilonproteobacteria</taxon>
        <taxon>Campylobacterales</taxon>
        <taxon>Arcobacteraceae</taxon>
        <taxon>Aliarcobacter</taxon>
    </lineage>
</organism>
<proteinExistence type="predicted"/>
<protein>
    <submittedName>
        <fullName evidence="2">Glycosyltransferase</fullName>
    </submittedName>
</protein>
<dbReference type="Gene3D" id="3.40.50.2000">
    <property type="entry name" value="Glycogen Phosphorylase B"/>
    <property type="match status" value="2"/>
</dbReference>
<evidence type="ECO:0000313" key="3">
    <source>
        <dbReference type="Proteomes" id="UP001171529"/>
    </source>
</evidence>
<dbReference type="PANTHER" id="PTHR45947">
    <property type="entry name" value="SULFOQUINOVOSYL TRANSFERASE SQD2"/>
    <property type="match status" value="1"/>
</dbReference>
<dbReference type="InterPro" id="IPR050194">
    <property type="entry name" value="Glycosyltransferase_grp1"/>
</dbReference>
<dbReference type="InterPro" id="IPR001296">
    <property type="entry name" value="Glyco_trans_1"/>
</dbReference>
<comment type="caution">
    <text evidence="2">The sequence shown here is derived from an EMBL/GenBank/DDBJ whole genome shotgun (WGS) entry which is preliminary data.</text>
</comment>
<evidence type="ECO:0000259" key="1">
    <source>
        <dbReference type="Pfam" id="PF00534"/>
    </source>
</evidence>
<evidence type="ECO:0000313" key="2">
    <source>
        <dbReference type="EMBL" id="MDN5062715.1"/>
    </source>
</evidence>
<dbReference type="AlphaFoldDB" id="A0AAW7PNC7"/>
<reference evidence="2" key="1">
    <citation type="submission" date="2022-12" db="EMBL/GenBank/DDBJ databases">
        <authorList>
            <person name="Uljanovas D."/>
        </authorList>
    </citation>
    <scope>NUCLEOTIDE SEQUENCE</scope>
    <source>
        <strain evidence="2">RCM39</strain>
    </source>
</reference>
<dbReference type="RefSeq" id="WP_301344652.1">
    <property type="nucleotide sequence ID" value="NZ_JAPZDB010000004.1"/>
</dbReference>
<accession>A0AAW7PNC7</accession>
<dbReference type="Proteomes" id="UP001171529">
    <property type="component" value="Unassembled WGS sequence"/>
</dbReference>
<gene>
    <name evidence="2" type="ORF">O8C91_00755</name>
</gene>
<dbReference type="PANTHER" id="PTHR45947:SF3">
    <property type="entry name" value="SULFOQUINOVOSYL TRANSFERASE SQD2"/>
    <property type="match status" value="1"/>
</dbReference>
<reference evidence="2" key="2">
    <citation type="journal article" date="2023" name="Microorganisms">
        <title>Genomic Characterization of Arcobacter butzleri Strains Isolated from Various Sources in Lithuania.</title>
        <authorList>
            <person name="Uljanovas D."/>
            <person name="Golz G."/>
            <person name="Fleischmann S."/>
            <person name="Kudirkiene E."/>
            <person name="Kasetiene N."/>
            <person name="Grineviciene A."/>
            <person name="Tamuleviciene E."/>
            <person name="Aksomaitiene J."/>
            <person name="Alter T."/>
            <person name="Malakauskas M."/>
        </authorList>
    </citation>
    <scope>NUCLEOTIDE SEQUENCE</scope>
    <source>
        <strain evidence="2">RCM39</strain>
    </source>
</reference>
<dbReference type="GO" id="GO:0016757">
    <property type="term" value="F:glycosyltransferase activity"/>
    <property type="evidence" value="ECO:0007669"/>
    <property type="project" value="InterPro"/>
</dbReference>
<feature type="domain" description="Glycosyl transferase family 1" evidence="1">
    <location>
        <begin position="199"/>
        <end position="351"/>
    </location>
</feature>
<sequence>MSKSILIFSVAKLEDMKQKGNISYIKHYENYFDKVYMVYLTGRTQSFVDGKTSYISLGKENTIMDLILAPIRLYKFCKNRDIDIFLTGDLIFSWWNSSLIKFFKKAKIFLIPVAMPHVIYQSSQKTMTGILPYFIENFFVYLSFSNAYRVVTGKNITQYVKWLSSHTVTKNKLLIVDILVDELPSIGFFDSLNNEVNIVKREKNIILYVGRLHKEKLVFDIVKAFEIVRKNIPDLELWLIGDGEEEKDIKAYCISNNFENSVKFLGFKESSELVSFYKEATLFVSTLTGTSLREAALCGLPIVCYKMDWVAENFKDKEQLLFVEKGNVNDFSEKIEFLLESPILYDKLQKNMLEYACNSWSVKSIEKALNKIYEENLK</sequence>